<dbReference type="CDD" id="cd07834">
    <property type="entry name" value="STKc_MAPK"/>
    <property type="match status" value="1"/>
</dbReference>
<dbReference type="InterPro" id="IPR000719">
    <property type="entry name" value="Prot_kinase_dom"/>
</dbReference>
<comment type="similarity">
    <text evidence="9">Belongs to the protein kinase superfamily.</text>
</comment>
<keyword evidence="1 9" id="KW-0723">Serine/threonine-protein kinase</keyword>
<dbReference type="FunFam" id="1.10.510.10:FF:000098">
    <property type="entry name" value="Mitogen-activated protein kinase 1"/>
    <property type="match status" value="1"/>
</dbReference>
<evidence type="ECO:0000256" key="6">
    <source>
        <dbReference type="ARBA" id="ARBA00022840"/>
    </source>
</evidence>
<dbReference type="AlphaFoldDB" id="G0R088"/>
<dbReference type="SMART" id="SM00220">
    <property type="entry name" value="S_TKc"/>
    <property type="match status" value="1"/>
</dbReference>
<sequence length="373" mass="43906">MWRQQYLNIKKQKIKNNQKYYQKFKNKLKNEGQVFVVDERYELIKQIGYGAYGVVCSALDKKTGQKIAIKKVHNAYDDLIDAKRIVREIKLLKFFDHDNIVSILDIIKPNLPTGDEDIYIVFELMETDLHRVIYSRQDLSDEHIQYFLYQILRGVLYIHSANVIHRDLKPSNLLCNKNCDLKICDLGLSRGYEEEDEFKTEYVITRWYRSPEVILNASEYTKAVDIWSIGCIAAELVGRTPLFPGENYLDQVQRVIAILGTPTAEDMSYIGNENAIKYIKSLPKRTKQQWKNLYPNANPLLLDLMDKMLTFNPDKRCTVKQCLEHPYFEGLHYPDEEPECEQPFDWSWDSKFTLTKEALQKIVYKESLQFQNQ</sequence>
<dbReference type="Gene3D" id="3.30.200.20">
    <property type="entry name" value="Phosphorylase Kinase, domain 1"/>
    <property type="match status" value="1"/>
</dbReference>
<evidence type="ECO:0000256" key="8">
    <source>
        <dbReference type="PROSITE-ProRule" id="PRU10141"/>
    </source>
</evidence>
<evidence type="ECO:0000256" key="1">
    <source>
        <dbReference type="ARBA" id="ARBA00022527"/>
    </source>
</evidence>
<reference evidence="11 12" key="1">
    <citation type="submission" date="2011-07" db="EMBL/GenBank/DDBJ databases">
        <authorList>
            <person name="Coyne R."/>
            <person name="Brami D."/>
            <person name="Johnson J."/>
            <person name="Hostetler J."/>
            <person name="Hannick L."/>
            <person name="Clark T."/>
            <person name="Cassidy-Hanley D."/>
            <person name="Inman J."/>
        </authorList>
    </citation>
    <scope>NUCLEOTIDE SEQUENCE [LARGE SCALE GENOMIC DNA]</scope>
    <source>
        <strain evidence="11 12">G5</strain>
    </source>
</reference>
<keyword evidence="7" id="KW-0131">Cell cycle</keyword>
<name>G0R088_ICHMU</name>
<dbReference type="InParanoid" id="G0R088"/>
<keyword evidence="12" id="KW-1185">Reference proteome</keyword>
<protein>
    <submittedName>
        <fullName evidence="11">Protein kinase domain protein</fullName>
        <ecNumber evidence="11">2.7.11.24</ecNumber>
    </submittedName>
</protein>
<dbReference type="PROSITE" id="PS00107">
    <property type="entry name" value="PROTEIN_KINASE_ATP"/>
    <property type="match status" value="1"/>
</dbReference>
<dbReference type="InterPro" id="IPR050117">
    <property type="entry name" value="MAPK"/>
</dbReference>
<dbReference type="GeneID" id="14905211"/>
<dbReference type="GO" id="GO:0004707">
    <property type="term" value="F:MAP kinase activity"/>
    <property type="evidence" value="ECO:0007669"/>
    <property type="project" value="UniProtKB-EC"/>
</dbReference>
<dbReference type="InterPro" id="IPR008350">
    <property type="entry name" value="MAPK_ERK3/4"/>
</dbReference>
<dbReference type="PROSITE" id="PS00108">
    <property type="entry name" value="PROTEIN_KINASE_ST"/>
    <property type="match status" value="1"/>
</dbReference>
<evidence type="ECO:0000256" key="3">
    <source>
        <dbReference type="ARBA" id="ARBA00022679"/>
    </source>
</evidence>
<keyword evidence="3 11" id="KW-0808">Transferase</keyword>
<dbReference type="SUPFAM" id="SSF56112">
    <property type="entry name" value="Protein kinase-like (PK-like)"/>
    <property type="match status" value="1"/>
</dbReference>
<evidence type="ECO:0000256" key="9">
    <source>
        <dbReference type="RuleBase" id="RU000304"/>
    </source>
</evidence>
<dbReference type="GO" id="GO:0005524">
    <property type="term" value="F:ATP binding"/>
    <property type="evidence" value="ECO:0007669"/>
    <property type="project" value="UniProtKB-UniRule"/>
</dbReference>
<dbReference type="Pfam" id="PF00069">
    <property type="entry name" value="Pkinase"/>
    <property type="match status" value="1"/>
</dbReference>
<dbReference type="FunFam" id="3.30.200.20:FF:000046">
    <property type="entry name" value="Mitogen-activated protein kinase"/>
    <property type="match status" value="1"/>
</dbReference>
<dbReference type="PROSITE" id="PS50011">
    <property type="entry name" value="PROTEIN_KINASE_DOM"/>
    <property type="match status" value="1"/>
</dbReference>
<dbReference type="STRING" id="857967.G0R088"/>
<evidence type="ECO:0000256" key="2">
    <source>
        <dbReference type="ARBA" id="ARBA00022553"/>
    </source>
</evidence>
<evidence type="ECO:0000256" key="5">
    <source>
        <dbReference type="ARBA" id="ARBA00022777"/>
    </source>
</evidence>
<keyword evidence="2" id="KW-0597">Phosphoprotein</keyword>
<dbReference type="InterPro" id="IPR017441">
    <property type="entry name" value="Protein_kinase_ATP_BS"/>
</dbReference>
<dbReference type="EC" id="2.7.11.24" evidence="11"/>
<keyword evidence="6 8" id="KW-0067">ATP-binding</keyword>
<dbReference type="InterPro" id="IPR008271">
    <property type="entry name" value="Ser/Thr_kinase_AS"/>
</dbReference>
<keyword evidence="5 11" id="KW-0418">Kinase</keyword>
<dbReference type="PANTHER" id="PTHR24055">
    <property type="entry name" value="MITOGEN-ACTIVATED PROTEIN KINASE"/>
    <property type="match status" value="1"/>
</dbReference>
<keyword evidence="4 8" id="KW-0547">Nucleotide-binding</keyword>
<dbReference type="PRINTS" id="PR01771">
    <property type="entry name" value="ERK3ERK4MAPK"/>
</dbReference>
<dbReference type="EMBL" id="GL984182">
    <property type="protein sequence ID" value="EGR29120.1"/>
    <property type="molecule type" value="Genomic_DNA"/>
</dbReference>
<feature type="binding site" evidence="8">
    <location>
        <position position="71"/>
    </location>
    <ligand>
        <name>ATP</name>
        <dbReference type="ChEBI" id="CHEBI:30616"/>
    </ligand>
</feature>
<proteinExistence type="inferred from homology"/>
<evidence type="ECO:0000259" key="10">
    <source>
        <dbReference type="PROSITE" id="PS50011"/>
    </source>
</evidence>
<dbReference type="OrthoDB" id="192887at2759"/>
<feature type="domain" description="Protein kinase" evidence="10">
    <location>
        <begin position="41"/>
        <end position="328"/>
    </location>
</feature>
<evidence type="ECO:0000313" key="12">
    <source>
        <dbReference type="Proteomes" id="UP000008983"/>
    </source>
</evidence>
<dbReference type="Proteomes" id="UP000008983">
    <property type="component" value="Unassembled WGS sequence"/>
</dbReference>
<dbReference type="RefSeq" id="XP_004030356.1">
    <property type="nucleotide sequence ID" value="XM_004030308.1"/>
</dbReference>
<evidence type="ECO:0000313" key="11">
    <source>
        <dbReference type="EMBL" id="EGR29120.1"/>
    </source>
</evidence>
<evidence type="ECO:0000256" key="4">
    <source>
        <dbReference type="ARBA" id="ARBA00022741"/>
    </source>
</evidence>
<evidence type="ECO:0000256" key="7">
    <source>
        <dbReference type="ARBA" id="ARBA00023306"/>
    </source>
</evidence>
<accession>G0R088</accession>
<organism evidence="11 12">
    <name type="scientific">Ichthyophthirius multifiliis</name>
    <name type="common">White spot disease agent</name>
    <name type="synonym">Ich</name>
    <dbReference type="NCBI Taxonomy" id="5932"/>
    <lineage>
        <taxon>Eukaryota</taxon>
        <taxon>Sar</taxon>
        <taxon>Alveolata</taxon>
        <taxon>Ciliophora</taxon>
        <taxon>Intramacronucleata</taxon>
        <taxon>Oligohymenophorea</taxon>
        <taxon>Hymenostomatida</taxon>
        <taxon>Ophryoglenina</taxon>
        <taxon>Ichthyophthirius</taxon>
    </lineage>
</organism>
<dbReference type="InterPro" id="IPR011009">
    <property type="entry name" value="Kinase-like_dom_sf"/>
</dbReference>
<dbReference type="Gene3D" id="1.10.510.10">
    <property type="entry name" value="Transferase(Phosphotransferase) domain 1"/>
    <property type="match status" value="1"/>
</dbReference>
<dbReference type="OMA" id="RVIMSLM"/>
<dbReference type="eggNOG" id="KOG0660">
    <property type="taxonomic scope" value="Eukaryota"/>
</dbReference>
<gene>
    <name evidence="11" type="ORF">IMG5_162600</name>
</gene>